<reference evidence="1" key="1">
    <citation type="submission" date="2020-02" db="EMBL/GenBank/DDBJ databases">
        <authorList>
            <person name="Meier V. D."/>
        </authorList>
    </citation>
    <scope>NUCLEOTIDE SEQUENCE</scope>
    <source>
        <strain evidence="1">AVDCRST_MAG33</strain>
    </source>
</reference>
<dbReference type="Pfam" id="PF20120">
    <property type="entry name" value="DUF6510"/>
    <property type="match status" value="1"/>
</dbReference>
<dbReference type="EMBL" id="CADCWK010000018">
    <property type="protein sequence ID" value="CAA9543274.1"/>
    <property type="molecule type" value="Genomic_DNA"/>
</dbReference>
<accession>A0A6J4U7Y1</accession>
<proteinExistence type="predicted"/>
<dbReference type="InterPro" id="IPR045423">
    <property type="entry name" value="DUF6510"/>
</dbReference>
<gene>
    <name evidence="1" type="ORF">AVDCRST_MAG33-223</name>
</gene>
<protein>
    <submittedName>
        <fullName evidence="1">Uncharacterized protein</fullName>
    </submittedName>
</protein>
<dbReference type="AlphaFoldDB" id="A0A6J4U7Y1"/>
<sequence length="90" mass="9352">MDDNDLRLDGNAAAGPLAEIFGREMTMAAAVCGGCGTDAPIGSLMAYDPGLGIILRCSTCDTAILRVSRVRSGYWVDVRGASALRISTAE</sequence>
<evidence type="ECO:0000313" key="1">
    <source>
        <dbReference type="EMBL" id="CAA9543274.1"/>
    </source>
</evidence>
<name>A0A6J4U7Y1_9BACT</name>
<organism evidence="1">
    <name type="scientific">uncultured Thermomicrobiales bacterium</name>
    <dbReference type="NCBI Taxonomy" id="1645740"/>
    <lineage>
        <taxon>Bacteria</taxon>
        <taxon>Pseudomonadati</taxon>
        <taxon>Thermomicrobiota</taxon>
        <taxon>Thermomicrobia</taxon>
        <taxon>Thermomicrobiales</taxon>
        <taxon>environmental samples</taxon>
    </lineage>
</organism>